<keyword evidence="1" id="KW-0560">Oxidoreductase</keyword>
<name>A0AAU8JJH9_9CYAN</name>
<dbReference type="Pfam" id="PF03060">
    <property type="entry name" value="NMO"/>
    <property type="match status" value="1"/>
</dbReference>
<dbReference type="RefSeq" id="WP_231636971.1">
    <property type="nucleotide sequence ID" value="NZ_CP159837.1"/>
</dbReference>
<sequence length="150" mass="15833">METLPSLQIGQHIARYPIIQGGMGIRISGSHLAAAVANAGGVGVVSGVGLGLNSPYFDPNESNPRIRREQFFEANRLALIDELQTARQLSPDGIIGVNVMVVARDYETLVRTSAEQGVNLIISGAGLPPNPHKISLKRGVGGIFLGMPPL</sequence>
<accession>A0AAU8JJH9</accession>
<dbReference type="InterPro" id="IPR013785">
    <property type="entry name" value="Aldolase_TIM"/>
</dbReference>
<dbReference type="EMBL" id="CP159837">
    <property type="protein sequence ID" value="XCM39422.1"/>
    <property type="molecule type" value="Genomic_DNA"/>
</dbReference>
<proteinExistence type="predicted"/>
<reference evidence="1" key="1">
    <citation type="submission" date="2024-07" db="EMBL/GenBank/DDBJ databases">
        <authorList>
            <person name="Kim Y.J."/>
            <person name="Jeong J.Y."/>
        </authorList>
    </citation>
    <scope>NUCLEOTIDE SEQUENCE</scope>
    <source>
        <strain evidence="1">GIHE-MW2</strain>
    </source>
</reference>
<dbReference type="PANTHER" id="PTHR32332:SF18">
    <property type="entry name" value="2-NITROPROPANE DIOXYGENASE"/>
    <property type="match status" value="1"/>
</dbReference>
<dbReference type="PANTHER" id="PTHR32332">
    <property type="entry name" value="2-NITROPROPANE DIOXYGENASE"/>
    <property type="match status" value="1"/>
</dbReference>
<dbReference type="SUPFAM" id="SSF51412">
    <property type="entry name" value="Inosine monophosphate dehydrogenase (IMPDH)"/>
    <property type="match status" value="1"/>
</dbReference>
<organism evidence="1">
    <name type="scientific">Planktothricoides raciborskii GIHE-MW2</name>
    <dbReference type="NCBI Taxonomy" id="2792601"/>
    <lineage>
        <taxon>Bacteria</taxon>
        <taxon>Bacillati</taxon>
        <taxon>Cyanobacteriota</taxon>
        <taxon>Cyanophyceae</taxon>
        <taxon>Oscillatoriophycideae</taxon>
        <taxon>Oscillatoriales</taxon>
        <taxon>Oscillatoriaceae</taxon>
        <taxon>Planktothricoides</taxon>
    </lineage>
</organism>
<evidence type="ECO:0000313" key="1">
    <source>
        <dbReference type="EMBL" id="XCM39422.1"/>
    </source>
</evidence>
<protein>
    <submittedName>
        <fullName evidence="1">Nitronate monooxygenase</fullName>
    </submittedName>
</protein>
<gene>
    <name evidence="1" type="ORF">ABWT76_002354</name>
</gene>
<keyword evidence="1" id="KW-0503">Monooxygenase</keyword>
<dbReference type="Gene3D" id="3.20.20.70">
    <property type="entry name" value="Aldolase class I"/>
    <property type="match status" value="1"/>
</dbReference>
<dbReference type="AlphaFoldDB" id="A0AAU8JJH9"/>
<dbReference type="GO" id="GO:0004497">
    <property type="term" value="F:monooxygenase activity"/>
    <property type="evidence" value="ECO:0007669"/>
    <property type="project" value="UniProtKB-KW"/>
</dbReference>